<evidence type="ECO:0000313" key="1">
    <source>
        <dbReference type="EMBL" id="ADG88554.1"/>
    </source>
</evidence>
<accession>D6YBJ4</accession>
<organism evidence="1 2">
    <name type="scientific">Thermobispora bispora (strain ATCC 19993 / DSM 43833 / CBS 139.67 / JCM 10125 / KCTC 9307 / NBRC 14880 / R51)</name>
    <dbReference type="NCBI Taxonomy" id="469371"/>
    <lineage>
        <taxon>Bacteria</taxon>
        <taxon>Bacillati</taxon>
        <taxon>Actinomycetota</taxon>
        <taxon>Actinomycetes</taxon>
        <taxon>Streptosporangiales</taxon>
        <taxon>Streptosporangiaceae</taxon>
        <taxon>Thermobispora</taxon>
    </lineage>
</organism>
<keyword evidence="2" id="KW-1185">Reference proteome</keyword>
<dbReference type="AlphaFoldDB" id="D6YBJ4"/>
<proteinExistence type="predicted"/>
<dbReference type="Proteomes" id="UP000006640">
    <property type="component" value="Chromosome"/>
</dbReference>
<evidence type="ECO:0000313" key="2">
    <source>
        <dbReference type="Proteomes" id="UP000006640"/>
    </source>
</evidence>
<dbReference type="HOGENOM" id="CLU_3405926_0_0_11"/>
<dbReference type="KEGG" id="tbi:Tbis_1842"/>
<dbReference type="EMBL" id="CP001874">
    <property type="protein sequence ID" value="ADG88554.1"/>
    <property type="molecule type" value="Genomic_DNA"/>
</dbReference>
<gene>
    <name evidence="1" type="ordered locus">Tbis_1842</name>
</gene>
<sequence>MGDDALAWQRADHTHALFRHRTLPLGHATA</sequence>
<protein>
    <submittedName>
        <fullName evidence="1">Uncharacterized protein</fullName>
    </submittedName>
</protein>
<name>D6YBJ4_THEBD</name>
<reference evidence="1 2" key="1">
    <citation type="submission" date="2010-01" db="EMBL/GenBank/DDBJ databases">
        <title>The complete genome of Thermobispora bispora DSM 43833.</title>
        <authorList>
            <consortium name="US DOE Joint Genome Institute (JGI-PGF)"/>
            <person name="Lucas S."/>
            <person name="Copeland A."/>
            <person name="Lapidus A."/>
            <person name="Glavina del Rio T."/>
            <person name="Dalin E."/>
            <person name="Tice H."/>
            <person name="Bruce D."/>
            <person name="Goodwin L."/>
            <person name="Pitluck S."/>
            <person name="Kyrpides N."/>
            <person name="Mavromatis K."/>
            <person name="Ivanova N."/>
            <person name="Mikhailova N."/>
            <person name="Chertkov O."/>
            <person name="Brettin T."/>
            <person name="Detter J.C."/>
            <person name="Han C."/>
            <person name="Larimer F."/>
            <person name="Land M."/>
            <person name="Hauser L."/>
            <person name="Markowitz V."/>
            <person name="Cheng J.-F."/>
            <person name="Hugenholtz P."/>
            <person name="Woyke T."/>
            <person name="Wu D."/>
            <person name="Jando M."/>
            <person name="Schneider S."/>
            <person name="Klenk H.-P."/>
            <person name="Eisen J.A."/>
        </authorList>
    </citation>
    <scope>NUCLEOTIDE SEQUENCE [LARGE SCALE GENOMIC DNA]</scope>
    <source>
        <strain evidence="2">ATCC 19993 / DSM 43833 / CBS 139.67 / JCM 10125 / KCTC 9307 / NBRC 14880 / R51</strain>
    </source>
</reference>